<dbReference type="EMBL" id="GISG01222003">
    <property type="protein sequence ID" value="MBA4663864.1"/>
    <property type="molecule type" value="Transcribed_RNA"/>
</dbReference>
<reference evidence="1" key="2">
    <citation type="submission" date="2020-07" db="EMBL/GenBank/DDBJ databases">
        <authorList>
            <person name="Vera ALvarez R."/>
            <person name="Arias-Moreno D.M."/>
            <person name="Jimenez-Jacinto V."/>
            <person name="Jimenez-Bremont J.F."/>
            <person name="Swaminathan K."/>
            <person name="Moose S.P."/>
            <person name="Guerrero-Gonzalez M.L."/>
            <person name="Marino-Ramirez L."/>
            <person name="Landsman D."/>
            <person name="Rodriguez-Kessler M."/>
            <person name="Delgado-Sanchez P."/>
        </authorList>
    </citation>
    <scope>NUCLEOTIDE SEQUENCE</scope>
    <source>
        <tissue evidence="1">Cladode</tissue>
    </source>
</reference>
<dbReference type="AlphaFoldDB" id="A0A7C9ELV9"/>
<name>A0A7C9ELV9_OPUST</name>
<evidence type="ECO:0000313" key="1">
    <source>
        <dbReference type="EMBL" id="MBA4663864.1"/>
    </source>
</evidence>
<reference evidence="1" key="1">
    <citation type="journal article" date="2013" name="J. Plant Res.">
        <title>Effect of fungi and light on seed germination of three Opuntia species from semiarid lands of central Mexico.</title>
        <authorList>
            <person name="Delgado-Sanchez P."/>
            <person name="Jimenez-Bremont J.F."/>
            <person name="Guerrero-Gonzalez Mde L."/>
            <person name="Flores J."/>
        </authorList>
    </citation>
    <scope>NUCLEOTIDE SEQUENCE</scope>
    <source>
        <tissue evidence="1">Cladode</tissue>
    </source>
</reference>
<sequence length="130" mass="14610">MERSLRNNVIFTESLTLTTPNSSVICSSTADVPHHHRGVVAPSSKYASIRGHCNNANHIFMMSDALHHSSINKRHHLKTIVPVSTGYQKIFRWCLQSGKALCSKYDIFCQCTPNLTRWKNISTNSKKGVL</sequence>
<proteinExistence type="predicted"/>
<protein>
    <submittedName>
        <fullName evidence="1">Uncharacterized protein</fullName>
    </submittedName>
</protein>
<organism evidence="1">
    <name type="scientific">Opuntia streptacantha</name>
    <name type="common">Prickly pear cactus</name>
    <name type="synonym">Opuntia cardona</name>
    <dbReference type="NCBI Taxonomy" id="393608"/>
    <lineage>
        <taxon>Eukaryota</taxon>
        <taxon>Viridiplantae</taxon>
        <taxon>Streptophyta</taxon>
        <taxon>Embryophyta</taxon>
        <taxon>Tracheophyta</taxon>
        <taxon>Spermatophyta</taxon>
        <taxon>Magnoliopsida</taxon>
        <taxon>eudicotyledons</taxon>
        <taxon>Gunneridae</taxon>
        <taxon>Pentapetalae</taxon>
        <taxon>Caryophyllales</taxon>
        <taxon>Cactineae</taxon>
        <taxon>Cactaceae</taxon>
        <taxon>Opuntioideae</taxon>
        <taxon>Opuntia</taxon>
    </lineage>
</organism>
<accession>A0A7C9ELV9</accession>